<dbReference type="Gene3D" id="3.20.20.210">
    <property type="match status" value="1"/>
</dbReference>
<dbReference type="SUPFAM" id="SSF51726">
    <property type="entry name" value="UROD/MetE-like"/>
    <property type="match status" value="1"/>
</dbReference>
<evidence type="ECO:0000259" key="1">
    <source>
        <dbReference type="Pfam" id="PF01208"/>
    </source>
</evidence>
<dbReference type="InterPro" id="IPR038071">
    <property type="entry name" value="UROD/MetE-like_sf"/>
</dbReference>
<dbReference type="Pfam" id="PF01208">
    <property type="entry name" value="URO-D"/>
    <property type="match status" value="1"/>
</dbReference>
<protein>
    <recommendedName>
        <fullName evidence="1">Uroporphyrinogen decarboxylase (URO-D) domain-containing protein</fullName>
    </recommendedName>
</protein>
<name>A0A645EV43_9ZZZZ</name>
<dbReference type="GO" id="GO:0006779">
    <property type="term" value="P:porphyrin-containing compound biosynthetic process"/>
    <property type="evidence" value="ECO:0007669"/>
    <property type="project" value="InterPro"/>
</dbReference>
<dbReference type="PANTHER" id="PTHR47099:SF1">
    <property type="entry name" value="METHYLCOBAMIDE:COM METHYLTRANSFERASE MTBA"/>
    <property type="match status" value="1"/>
</dbReference>
<dbReference type="InterPro" id="IPR000257">
    <property type="entry name" value="Uroporphyrinogen_deCOase"/>
</dbReference>
<feature type="domain" description="Uroporphyrinogen decarboxylase (URO-D)" evidence="1">
    <location>
        <begin position="2"/>
        <end position="222"/>
    </location>
</feature>
<accession>A0A645EV43</accession>
<dbReference type="PANTHER" id="PTHR47099">
    <property type="entry name" value="METHYLCOBAMIDE:COM METHYLTRANSFERASE MTBA"/>
    <property type="match status" value="1"/>
</dbReference>
<gene>
    <name evidence="2" type="ORF">SDC9_152970</name>
</gene>
<evidence type="ECO:0000313" key="2">
    <source>
        <dbReference type="EMBL" id="MPN05717.1"/>
    </source>
</evidence>
<organism evidence="2">
    <name type="scientific">bioreactor metagenome</name>
    <dbReference type="NCBI Taxonomy" id="1076179"/>
    <lineage>
        <taxon>unclassified sequences</taxon>
        <taxon>metagenomes</taxon>
        <taxon>ecological metagenomes</taxon>
    </lineage>
</organism>
<dbReference type="GO" id="GO:0004853">
    <property type="term" value="F:uroporphyrinogen decarboxylase activity"/>
    <property type="evidence" value="ECO:0007669"/>
    <property type="project" value="InterPro"/>
</dbReference>
<reference evidence="2" key="1">
    <citation type="submission" date="2019-08" db="EMBL/GenBank/DDBJ databases">
        <authorList>
            <person name="Kucharzyk K."/>
            <person name="Murdoch R.W."/>
            <person name="Higgins S."/>
            <person name="Loffler F."/>
        </authorList>
    </citation>
    <scope>NUCLEOTIDE SEQUENCE</scope>
</reference>
<dbReference type="InterPro" id="IPR052024">
    <property type="entry name" value="Methanogen_methyltrans"/>
</dbReference>
<proteinExistence type="predicted"/>
<dbReference type="EMBL" id="VSSQ01051623">
    <property type="protein sequence ID" value="MPN05717.1"/>
    <property type="molecule type" value="Genomic_DNA"/>
</dbReference>
<comment type="caution">
    <text evidence="2">The sequence shown here is derived from an EMBL/GenBank/DDBJ whole genome shotgun (WGS) entry which is preliminary data.</text>
</comment>
<sequence length="241" mass="26612">MVEAFKILKDEFGNTHNIGTGSAGPLSTAAALRGTELLLRDTRKNKENLHKLLSFTTENFIHCAKQLYEQCEICMSISEPIASGSLISKKQFLEFEMPYLKKVCSELEKIYGKAPSLHICGKTNDRWDLIVESGISSFSIDDCEDMEEFKKNYGEKVGLSGNVKPVDIIKLGTSKDIEESVKECIIIAGNNPCGFTLSPGCTTPMFTSKENLISYMNAARKYGKGAKKGFIPRGIVDMGEN</sequence>
<dbReference type="AlphaFoldDB" id="A0A645EV43"/>